<dbReference type="Pfam" id="PF25053">
    <property type="entry name" value="DUF7791"/>
    <property type="match status" value="1"/>
</dbReference>
<dbReference type="Pfam" id="PF24883">
    <property type="entry name" value="NPHP3_N"/>
    <property type="match status" value="1"/>
</dbReference>
<feature type="domain" description="Nephrocystin 3-like N-terminal" evidence="2">
    <location>
        <begin position="42"/>
        <end position="189"/>
    </location>
</feature>
<dbReference type="EMBL" id="KZ613803">
    <property type="protein sequence ID" value="PMD60026.1"/>
    <property type="molecule type" value="Genomic_DNA"/>
</dbReference>
<feature type="domain" description="DUF7791" evidence="3">
    <location>
        <begin position="352"/>
        <end position="467"/>
    </location>
</feature>
<name>A0A2J6TAH0_9HELO</name>
<dbReference type="RefSeq" id="XP_024736930.1">
    <property type="nucleotide sequence ID" value="XM_024883118.1"/>
</dbReference>
<dbReference type="AlphaFoldDB" id="A0A2J6TAH0"/>
<dbReference type="InParanoid" id="A0A2J6TAH0"/>
<evidence type="ECO:0000256" key="1">
    <source>
        <dbReference type="ARBA" id="ARBA00022737"/>
    </source>
</evidence>
<dbReference type="Proteomes" id="UP000235371">
    <property type="component" value="Unassembled WGS sequence"/>
</dbReference>
<evidence type="ECO:0000313" key="4">
    <source>
        <dbReference type="EMBL" id="PMD60026.1"/>
    </source>
</evidence>
<dbReference type="Gene3D" id="3.40.50.300">
    <property type="entry name" value="P-loop containing nucleotide triphosphate hydrolases"/>
    <property type="match status" value="1"/>
</dbReference>
<evidence type="ECO:0000259" key="3">
    <source>
        <dbReference type="Pfam" id="PF25053"/>
    </source>
</evidence>
<evidence type="ECO:0000313" key="5">
    <source>
        <dbReference type="Proteomes" id="UP000235371"/>
    </source>
</evidence>
<dbReference type="SUPFAM" id="SSF52540">
    <property type="entry name" value="P-loop containing nucleoside triphosphate hydrolases"/>
    <property type="match status" value="1"/>
</dbReference>
<proteinExistence type="predicted"/>
<dbReference type="PANTHER" id="PTHR10039">
    <property type="entry name" value="AMELOGENIN"/>
    <property type="match status" value="1"/>
</dbReference>
<dbReference type="GeneID" id="36591195"/>
<dbReference type="InterPro" id="IPR027417">
    <property type="entry name" value="P-loop_NTPase"/>
</dbReference>
<dbReference type="InterPro" id="IPR056884">
    <property type="entry name" value="NPHP3-like_N"/>
</dbReference>
<dbReference type="InterPro" id="IPR056693">
    <property type="entry name" value="DUF7791"/>
</dbReference>
<dbReference type="PANTHER" id="PTHR10039:SF5">
    <property type="entry name" value="NACHT DOMAIN-CONTAINING PROTEIN"/>
    <property type="match status" value="1"/>
</dbReference>
<sequence>MQSDIVDSLRFRGMFMRDESIGKAYEGTFEWFLTDKRTRQQGNEHPMFSEWLRGPGSLFWLSGEAGSGKSTLMRLIFHHPQLPEHLEHWASSAHCIKAGFFFFDQGSFQLQRSREGLLRSLMYQILKERIDHVTKVFPQKWMDYKSQGASVETDWTWTELKQGFKRLLTLFDKDLRLFLCIDGLDEYKRFSESSNDYGSFIDEDEYTIIQHKDDDYQEIVELLCDAARQPGVKICVSSRPLLIFKDAFLHFRSTELHKISARDITLFVGDALGANDSLRQMQHGSTNLHSILVKEIVDMAVGVPLWVRLVVNKVLTGVRNGDNPREIMDKLRSLPPELCGENGLFMRMLQEISTDYRQQAAEIFNLAQYARLPLTPLLLSFADEDPSVAIGSWTGETMTAEVIEFWRIRAALRLASRCVGILEVVDSPSGSQSVRRGSSGERPSPTIRFIHKTAKDWLAKQSVWTTLFPDRCRQHSQLDINTKLFIMFWKFIKAARGTPGEIDVVDAILEAIYFANRAEKSTGVALIDLLDKLDRSMTVIWKIDPHYQRTRADTMNDSLSWHWLLGESKHTELQGHLSLYLEAKLSTGAYKLGDKKGRPLLFYAAFPCEGQDQANPATTELLLKYGSNLNEVFDGRSSWQLHLQWAYNSKAIERNFVWSKYRDGIRWAENTKLLVQYGANPNVWLWIRVSKGTMAYSPLFVVIDILRGNPKMRREVTLQLKKKGGYLCLGERATIRSMYRLDEPAQRAHAESAMRRRNWDEIDTEETYPKVWRHMEFKDMDEMITYQQDLEDLIAELGPEGKTTPQPTEA</sequence>
<accession>A0A2J6TAH0</accession>
<organism evidence="4 5">
    <name type="scientific">Hyaloscypha bicolor E</name>
    <dbReference type="NCBI Taxonomy" id="1095630"/>
    <lineage>
        <taxon>Eukaryota</taxon>
        <taxon>Fungi</taxon>
        <taxon>Dikarya</taxon>
        <taxon>Ascomycota</taxon>
        <taxon>Pezizomycotina</taxon>
        <taxon>Leotiomycetes</taxon>
        <taxon>Helotiales</taxon>
        <taxon>Hyaloscyphaceae</taxon>
        <taxon>Hyaloscypha</taxon>
        <taxon>Hyaloscypha bicolor</taxon>
    </lineage>
</organism>
<evidence type="ECO:0000259" key="2">
    <source>
        <dbReference type="Pfam" id="PF24883"/>
    </source>
</evidence>
<keyword evidence="1" id="KW-0677">Repeat</keyword>
<keyword evidence="5" id="KW-1185">Reference proteome</keyword>
<gene>
    <name evidence="4" type="ORF">K444DRAFT_629870</name>
</gene>
<reference evidence="4 5" key="1">
    <citation type="submission" date="2016-04" db="EMBL/GenBank/DDBJ databases">
        <title>A degradative enzymes factory behind the ericoid mycorrhizal symbiosis.</title>
        <authorList>
            <consortium name="DOE Joint Genome Institute"/>
            <person name="Martino E."/>
            <person name="Morin E."/>
            <person name="Grelet G."/>
            <person name="Kuo A."/>
            <person name="Kohler A."/>
            <person name="Daghino S."/>
            <person name="Barry K."/>
            <person name="Choi C."/>
            <person name="Cichocki N."/>
            <person name="Clum A."/>
            <person name="Copeland A."/>
            <person name="Hainaut M."/>
            <person name="Haridas S."/>
            <person name="Labutti K."/>
            <person name="Lindquist E."/>
            <person name="Lipzen A."/>
            <person name="Khouja H.-R."/>
            <person name="Murat C."/>
            <person name="Ohm R."/>
            <person name="Olson A."/>
            <person name="Spatafora J."/>
            <person name="Veneault-Fourrey C."/>
            <person name="Henrissat B."/>
            <person name="Grigoriev I."/>
            <person name="Martin F."/>
            <person name="Perotto S."/>
        </authorList>
    </citation>
    <scope>NUCLEOTIDE SEQUENCE [LARGE SCALE GENOMIC DNA]</scope>
    <source>
        <strain evidence="4 5">E</strain>
    </source>
</reference>
<dbReference type="OrthoDB" id="5086500at2759"/>
<protein>
    <submittedName>
        <fullName evidence="4">Uncharacterized protein</fullName>
    </submittedName>
</protein>